<feature type="compositionally biased region" description="Low complexity" evidence="1">
    <location>
        <begin position="162"/>
        <end position="175"/>
    </location>
</feature>
<organism evidence="2 3">
    <name type="scientific">Globodera rostochiensis</name>
    <name type="common">Golden nematode worm</name>
    <name type="synonym">Heterodera rostochiensis</name>
    <dbReference type="NCBI Taxonomy" id="31243"/>
    <lineage>
        <taxon>Eukaryota</taxon>
        <taxon>Metazoa</taxon>
        <taxon>Ecdysozoa</taxon>
        <taxon>Nematoda</taxon>
        <taxon>Chromadorea</taxon>
        <taxon>Rhabditida</taxon>
        <taxon>Tylenchina</taxon>
        <taxon>Tylenchomorpha</taxon>
        <taxon>Tylenchoidea</taxon>
        <taxon>Heteroderidae</taxon>
        <taxon>Heteroderinae</taxon>
        <taxon>Globodera</taxon>
    </lineage>
</organism>
<evidence type="ECO:0000313" key="2">
    <source>
        <dbReference type="Proteomes" id="UP000887572"/>
    </source>
</evidence>
<accession>A0A914IAM7</accession>
<dbReference type="PANTHER" id="PTHR48176">
    <property type="entry name" value="DDRGK DOMAIN-CONTAINING PROTEIN 1"/>
    <property type="match status" value="1"/>
</dbReference>
<feature type="region of interest" description="Disordered" evidence="1">
    <location>
        <begin position="518"/>
        <end position="622"/>
    </location>
</feature>
<reference evidence="3" key="1">
    <citation type="submission" date="2022-11" db="UniProtKB">
        <authorList>
            <consortium name="WormBaseParasite"/>
        </authorList>
    </citation>
    <scope>IDENTIFICATION</scope>
</reference>
<keyword evidence="2" id="KW-1185">Reference proteome</keyword>
<feature type="region of interest" description="Disordered" evidence="1">
    <location>
        <begin position="138"/>
        <end position="175"/>
    </location>
</feature>
<sequence>MNLVPSTAAPFNLSLFNSILSSSARREDESEDDDTEENEQRKWRRIEGHRMGREAKAKCDGSVSDEENDETSPQVTSEQHRDGAVHAQHQQQPQQHMDLPAIAMQLLQQAMFRNEGIHHQQQQHQQQKDNEKFSAVPLSSLSVHSDDRSSQQRPSNAVKPNKSGAQSSSAGGSRRAASKGLISAAATAALMAPSPLGALPAIPGALAVAASPAAQLFREDDWSWHRNPAAAIRSGGTNKQTPVWKYFVYNKTENLSRCIVSTCTYQLKGPHTSTLACHLKKHAAEYAEFQRLKSDYTRERMVNGQPSSSSSAGGEHPSSARSTPSVGYPSGGLLPNGTAVGGDRRSPKSRIFGGRFANCAAFGDEQSVQRNLLPRGLQTSNGGNGIFGRQQQQHFHPLGGHAPPHHFAQPPFQHFLIAAAAMAGHNGMQQQQFTSPPPQSDYTLFPQMGTSAPIKSDHLEMNQTMNGFNQLSQCHSHHQLKSDQDIAEGDGKGGTCGGGTGANLLDILNLLSKRAEAAASKEQERRAEDEGKSEGRKRKSTKRKCAVKKDSDRQSEQRTLREDGQSEQRALREDRQSEQRALREDRQSEQRALREDGRKRERLVDGIEEDEEEGTEESQTLSLLAHSVEHILKEEQEQEEELEKKRTKTEHEEQKMNQLEEMEVEDELSAGANEEEETLGPRLSSMDRLTLFLGTAFSPTVLRHLMEENPFLRQFCSSMGCDNVLTLERVDELLNTQLTLMNNQIRQRLGRTRTSALLVDIRCERCWRFRKNSDELDQTEENCQCPTGNQSNLLCTVTLHHKKAENPPILLAMRRIVEEKVEEEKQSEENGRERDGVEEVGKGLATLVEQVLSMYFSDLPSSRPSLVLVHPPSFRPLPSSICSIPCLPAILPQCLQKRLLAVLSKNSEIRQMSAILAEKISNADKTDRAQLETSAGNLLLLPSTSSDGPAEASDALFVCAKIMLQHRKIAENGSEWESLRELCRLHDIITTNSQWLHFEEVEEALSAIRKERFVSLDGSAQRIAAELSKASDALKVMQHCGLINCVPRASIGPNSIFASIIEIDAHWTERNALILFNGNRRTNE</sequence>
<feature type="compositionally biased region" description="Basic residues" evidence="1">
    <location>
        <begin position="535"/>
        <end position="546"/>
    </location>
</feature>
<feature type="compositionally biased region" description="Basic and acidic residues" evidence="1">
    <location>
        <begin position="38"/>
        <end position="59"/>
    </location>
</feature>
<dbReference type="InterPro" id="IPR050899">
    <property type="entry name" value="DDRGK_domain-containing"/>
</dbReference>
<feature type="compositionally biased region" description="Basic and acidic residues" evidence="1">
    <location>
        <begin position="518"/>
        <end position="534"/>
    </location>
</feature>
<evidence type="ECO:0000256" key="1">
    <source>
        <dbReference type="SAM" id="MobiDB-lite"/>
    </source>
</evidence>
<dbReference type="GO" id="GO:0044389">
    <property type="term" value="F:ubiquitin-like protein ligase binding"/>
    <property type="evidence" value="ECO:0007669"/>
    <property type="project" value="TreeGrafter"/>
</dbReference>
<evidence type="ECO:0000313" key="3">
    <source>
        <dbReference type="WBParaSite" id="Gr19_v10_g8146.t1"/>
    </source>
</evidence>
<feature type="region of interest" description="Disordered" evidence="1">
    <location>
        <begin position="635"/>
        <end position="656"/>
    </location>
</feature>
<dbReference type="AlphaFoldDB" id="A0A914IAM7"/>
<dbReference type="PANTHER" id="PTHR48176:SF1">
    <property type="entry name" value="DDRGK DOMAIN-CONTAINING PROTEIN 1"/>
    <property type="match status" value="1"/>
</dbReference>
<dbReference type="WBParaSite" id="Gr19_v10_g8146.t1">
    <property type="protein sequence ID" value="Gr19_v10_g8146.t1"/>
    <property type="gene ID" value="Gr19_v10_g8146"/>
</dbReference>
<feature type="region of interest" description="Disordered" evidence="1">
    <location>
        <begin position="300"/>
        <end position="347"/>
    </location>
</feature>
<feature type="region of interest" description="Disordered" evidence="1">
    <location>
        <begin position="375"/>
        <end position="409"/>
    </location>
</feature>
<protein>
    <submittedName>
        <fullName evidence="3">BED-type domain-containing protein</fullName>
    </submittedName>
</protein>
<feature type="compositionally biased region" description="Basic and acidic residues" evidence="1">
    <location>
        <begin position="547"/>
        <end position="605"/>
    </location>
</feature>
<feature type="compositionally biased region" description="Acidic residues" evidence="1">
    <location>
        <begin position="606"/>
        <end position="616"/>
    </location>
</feature>
<proteinExistence type="predicted"/>
<name>A0A914IAM7_GLORO</name>
<feature type="region of interest" description="Disordered" evidence="1">
    <location>
        <begin position="22"/>
        <end position="94"/>
    </location>
</feature>
<dbReference type="Proteomes" id="UP000887572">
    <property type="component" value="Unplaced"/>
</dbReference>
<feature type="compositionally biased region" description="Low complexity" evidence="1">
    <location>
        <begin position="306"/>
        <end position="320"/>
    </location>
</feature>